<reference evidence="3 4" key="1">
    <citation type="journal article" date="2019" name="Int. J. Syst. Evol. Microbiol.">
        <title>Streptomyces cadmiisoli sp. nov., a novel actinomycete isolated from cadmium-contaminated soil.</title>
        <authorList>
            <person name="Li K."/>
            <person name="Tang X."/>
            <person name="Zhao J."/>
            <person name="Guo Y."/>
            <person name="Tang Y."/>
            <person name="Gao J."/>
        </authorList>
    </citation>
    <scope>NUCLEOTIDE SEQUENCE [LARGE SCALE GENOMIC DNA]</scope>
    <source>
        <strain evidence="3 4">ZFG47</strain>
    </source>
</reference>
<name>A0A2Z4IRH6_9ACTN</name>
<dbReference type="SUPFAM" id="SSF81606">
    <property type="entry name" value="PP2C-like"/>
    <property type="match status" value="1"/>
</dbReference>
<dbReference type="InterPro" id="IPR052016">
    <property type="entry name" value="Bact_Sigma-Reg"/>
</dbReference>
<proteinExistence type="predicted"/>
<dbReference type="PANTHER" id="PTHR43156">
    <property type="entry name" value="STAGE II SPORULATION PROTEIN E-RELATED"/>
    <property type="match status" value="1"/>
</dbReference>
<dbReference type="InterPro" id="IPR036457">
    <property type="entry name" value="PPM-type-like_dom_sf"/>
</dbReference>
<sequence length="144" mass="15435">MTRICGVVFANPELQRWPQISGEQLAGRSFADFVVGAQAEACEIPQLSASPPVGMNLLGLSSPAADMELQPGTSLVLFSDGLIERRDRDIESGVDFLRSSLHNAQASPDRLCDLILRTMVGSAGPVTDDVTVLIARIRATSEPR</sequence>
<evidence type="ECO:0000259" key="2">
    <source>
        <dbReference type="Pfam" id="PF07228"/>
    </source>
</evidence>
<accession>A0A2Z4IRH6</accession>
<evidence type="ECO:0000313" key="4">
    <source>
        <dbReference type="Proteomes" id="UP000249616"/>
    </source>
</evidence>
<organism evidence="3 4">
    <name type="scientific">Streptomyces cadmiisoli</name>
    <dbReference type="NCBI Taxonomy" id="2184053"/>
    <lineage>
        <taxon>Bacteria</taxon>
        <taxon>Bacillati</taxon>
        <taxon>Actinomycetota</taxon>
        <taxon>Actinomycetes</taxon>
        <taxon>Kitasatosporales</taxon>
        <taxon>Streptomycetaceae</taxon>
        <taxon>Streptomyces</taxon>
        <taxon>Streptomyces aurantiacus group</taxon>
    </lineage>
</organism>
<dbReference type="GO" id="GO:0016791">
    <property type="term" value="F:phosphatase activity"/>
    <property type="evidence" value="ECO:0007669"/>
    <property type="project" value="TreeGrafter"/>
</dbReference>
<dbReference type="InterPro" id="IPR001932">
    <property type="entry name" value="PPM-type_phosphatase-like_dom"/>
</dbReference>
<dbReference type="AlphaFoldDB" id="A0A2Z4IRH6"/>
<gene>
    <name evidence="3" type="ORF">DN051_02955</name>
</gene>
<dbReference type="Pfam" id="PF07228">
    <property type="entry name" value="SpoIIE"/>
    <property type="match status" value="1"/>
</dbReference>
<dbReference type="Gene3D" id="3.60.40.10">
    <property type="entry name" value="PPM-type phosphatase domain"/>
    <property type="match status" value="1"/>
</dbReference>
<dbReference type="KEGG" id="scad:DN051_02955"/>
<keyword evidence="4" id="KW-1185">Reference proteome</keyword>
<evidence type="ECO:0000256" key="1">
    <source>
        <dbReference type="ARBA" id="ARBA00022801"/>
    </source>
</evidence>
<evidence type="ECO:0000313" key="3">
    <source>
        <dbReference type="EMBL" id="AWW35741.1"/>
    </source>
</evidence>
<keyword evidence="1" id="KW-0378">Hydrolase</keyword>
<dbReference type="EMBL" id="CP030073">
    <property type="protein sequence ID" value="AWW35741.1"/>
    <property type="molecule type" value="Genomic_DNA"/>
</dbReference>
<protein>
    <recommendedName>
        <fullName evidence="2">PPM-type phosphatase domain-containing protein</fullName>
    </recommendedName>
</protein>
<feature type="domain" description="PPM-type phosphatase" evidence="2">
    <location>
        <begin position="40"/>
        <end position="137"/>
    </location>
</feature>
<dbReference type="Proteomes" id="UP000249616">
    <property type="component" value="Chromosome"/>
</dbReference>
<dbReference type="PANTHER" id="PTHR43156:SF2">
    <property type="entry name" value="STAGE II SPORULATION PROTEIN E"/>
    <property type="match status" value="1"/>
</dbReference>